<protein>
    <submittedName>
        <fullName evidence="3">Outer membrane beta-barrel protein</fullName>
    </submittedName>
</protein>
<dbReference type="InterPro" id="IPR011250">
    <property type="entry name" value="OMP/PagP_B-barrel"/>
</dbReference>
<evidence type="ECO:0000313" key="3">
    <source>
        <dbReference type="EMBL" id="QSE97081.1"/>
    </source>
</evidence>
<accession>A0A974WF68</accession>
<dbReference type="AlphaFoldDB" id="A0A974WF68"/>
<dbReference type="RefSeq" id="WP_205721594.1">
    <property type="nucleotide sequence ID" value="NZ_CP070608.1"/>
</dbReference>
<keyword evidence="4" id="KW-1185">Reference proteome</keyword>
<evidence type="ECO:0000313" key="4">
    <source>
        <dbReference type="Proteomes" id="UP000662783"/>
    </source>
</evidence>
<name>A0A974WF68_9BACT</name>
<organism evidence="3 4">
    <name type="scientific">Fulvivirga lutea</name>
    <dbReference type="NCBI Taxonomy" id="2810512"/>
    <lineage>
        <taxon>Bacteria</taxon>
        <taxon>Pseudomonadati</taxon>
        <taxon>Bacteroidota</taxon>
        <taxon>Cytophagia</taxon>
        <taxon>Cytophagales</taxon>
        <taxon>Fulvivirgaceae</taxon>
        <taxon>Fulvivirga</taxon>
    </lineage>
</organism>
<keyword evidence="1" id="KW-0732">Signal</keyword>
<proteinExistence type="predicted"/>
<sequence>MKKKLLLIFLLSAFYFTSIQAQNFRAYIIAGFNVSQIEGDELSGYNKAGLIFGGATNFKLDEKWSFQQEIVYYQRGSRATDEELEADDFTKLRVDYIDISILPVYHIDEKWSVIGGLGYGFFIDVVSDLNAERSVFENDLFFALGPQYQLSYKLLASIRLQFSTITVLDFQDAYNNSINFTIRYKL</sequence>
<dbReference type="SUPFAM" id="SSF56925">
    <property type="entry name" value="OMPA-like"/>
    <property type="match status" value="1"/>
</dbReference>
<feature type="signal peptide" evidence="1">
    <location>
        <begin position="1"/>
        <end position="21"/>
    </location>
</feature>
<gene>
    <name evidence="3" type="ORF">JR347_16025</name>
</gene>
<feature type="domain" description="Outer membrane protein beta-barrel" evidence="2">
    <location>
        <begin position="20"/>
        <end position="123"/>
    </location>
</feature>
<feature type="chain" id="PRO_5038046073" evidence="1">
    <location>
        <begin position="22"/>
        <end position="186"/>
    </location>
</feature>
<evidence type="ECO:0000256" key="1">
    <source>
        <dbReference type="SAM" id="SignalP"/>
    </source>
</evidence>
<dbReference type="EMBL" id="CP070608">
    <property type="protein sequence ID" value="QSE97081.1"/>
    <property type="molecule type" value="Genomic_DNA"/>
</dbReference>
<evidence type="ECO:0000259" key="2">
    <source>
        <dbReference type="Pfam" id="PF13568"/>
    </source>
</evidence>
<dbReference type="Proteomes" id="UP000662783">
    <property type="component" value="Chromosome"/>
</dbReference>
<reference evidence="3" key="1">
    <citation type="submission" date="2021-02" db="EMBL/GenBank/DDBJ databases">
        <title>Fulvivirga sp. S481 isolated from sea water.</title>
        <authorList>
            <person name="Bae S.S."/>
            <person name="Baek K."/>
        </authorList>
    </citation>
    <scope>NUCLEOTIDE SEQUENCE</scope>
    <source>
        <strain evidence="3">S481</strain>
    </source>
</reference>
<dbReference type="KEGG" id="fuv:JR347_16025"/>
<dbReference type="InterPro" id="IPR025665">
    <property type="entry name" value="Beta-barrel_OMP_2"/>
</dbReference>
<dbReference type="Pfam" id="PF13568">
    <property type="entry name" value="OMP_b-brl_2"/>
    <property type="match status" value="1"/>
</dbReference>